<reference evidence="2" key="1">
    <citation type="submission" date="2020-08" db="EMBL/GenBank/DDBJ databases">
        <title>Multicomponent nature underlies the extraordinary mechanical properties of spider dragline silk.</title>
        <authorList>
            <person name="Kono N."/>
            <person name="Nakamura H."/>
            <person name="Mori M."/>
            <person name="Yoshida Y."/>
            <person name="Ohtoshi R."/>
            <person name="Malay A.D."/>
            <person name="Moran D.A.P."/>
            <person name="Tomita M."/>
            <person name="Numata K."/>
            <person name="Arakawa K."/>
        </authorList>
    </citation>
    <scope>NUCLEOTIDE SEQUENCE</scope>
</reference>
<proteinExistence type="predicted"/>
<feature type="region of interest" description="Disordered" evidence="1">
    <location>
        <begin position="28"/>
        <end position="62"/>
    </location>
</feature>
<keyword evidence="3" id="KW-1185">Reference proteome</keyword>
<name>A0A8X6XN00_9ARAC</name>
<protein>
    <submittedName>
        <fullName evidence="2">Uncharacterized protein</fullName>
    </submittedName>
</protein>
<evidence type="ECO:0000313" key="3">
    <source>
        <dbReference type="Proteomes" id="UP000886998"/>
    </source>
</evidence>
<dbReference type="AlphaFoldDB" id="A0A8X6XN00"/>
<dbReference type="EMBL" id="BMAV01011108">
    <property type="protein sequence ID" value="GFY56690.1"/>
    <property type="molecule type" value="Genomic_DNA"/>
</dbReference>
<gene>
    <name evidence="2" type="ORF">TNIN_252851</name>
</gene>
<comment type="caution">
    <text evidence="2">The sequence shown here is derived from an EMBL/GenBank/DDBJ whole genome shotgun (WGS) entry which is preliminary data.</text>
</comment>
<accession>A0A8X6XN00</accession>
<sequence length="108" mass="12059">MEHCDAMARCTQEISQSTAFNHATPSAVVTHPIGSGKPVQKPQPPKSHRHPPTSPRQLSQGVTNTFLKVNRRGRKSLHPLQLISTDSIPHCMDHEKHWTTTFTLLIAH</sequence>
<evidence type="ECO:0000313" key="2">
    <source>
        <dbReference type="EMBL" id="GFY56690.1"/>
    </source>
</evidence>
<evidence type="ECO:0000256" key="1">
    <source>
        <dbReference type="SAM" id="MobiDB-lite"/>
    </source>
</evidence>
<organism evidence="2 3">
    <name type="scientific">Trichonephila inaurata madagascariensis</name>
    <dbReference type="NCBI Taxonomy" id="2747483"/>
    <lineage>
        <taxon>Eukaryota</taxon>
        <taxon>Metazoa</taxon>
        <taxon>Ecdysozoa</taxon>
        <taxon>Arthropoda</taxon>
        <taxon>Chelicerata</taxon>
        <taxon>Arachnida</taxon>
        <taxon>Araneae</taxon>
        <taxon>Araneomorphae</taxon>
        <taxon>Entelegynae</taxon>
        <taxon>Araneoidea</taxon>
        <taxon>Nephilidae</taxon>
        <taxon>Trichonephila</taxon>
        <taxon>Trichonephila inaurata</taxon>
    </lineage>
</organism>
<dbReference type="Proteomes" id="UP000886998">
    <property type="component" value="Unassembled WGS sequence"/>
</dbReference>